<dbReference type="InterPro" id="IPR016187">
    <property type="entry name" value="CTDL_fold"/>
</dbReference>
<evidence type="ECO:0000313" key="6">
    <source>
        <dbReference type="Proteomes" id="UP000267128"/>
    </source>
</evidence>
<keyword evidence="4" id="KW-0472">Membrane</keyword>
<keyword evidence="3" id="KW-1133">Transmembrane helix</keyword>
<dbReference type="SUPFAM" id="SSF56436">
    <property type="entry name" value="C-type lectin-like"/>
    <property type="match status" value="1"/>
</dbReference>
<dbReference type="InterPro" id="IPR017946">
    <property type="entry name" value="PLC-like_Pdiesterase_TIM-brl"/>
</dbReference>
<comment type="caution">
    <text evidence="5">The sequence shown here is derived from an EMBL/GenBank/DDBJ whole genome shotgun (WGS) entry which is preliminary data.</text>
</comment>
<evidence type="ECO:0000256" key="4">
    <source>
        <dbReference type="ARBA" id="ARBA00023136"/>
    </source>
</evidence>
<gene>
    <name evidence="5" type="ORF">EFK50_09750</name>
</gene>
<dbReference type="InterPro" id="IPR051008">
    <property type="entry name" value="Telomere_Capping_Maintenance"/>
</dbReference>
<accession>A0A3N0CIP1</accession>
<evidence type="ECO:0008006" key="7">
    <source>
        <dbReference type="Google" id="ProtNLM"/>
    </source>
</evidence>
<reference evidence="5 6" key="1">
    <citation type="submission" date="2018-11" db="EMBL/GenBank/DDBJ databases">
        <authorList>
            <person name="Li F."/>
        </authorList>
    </citation>
    <scope>NUCLEOTIDE SEQUENCE [LARGE SCALE GENOMIC DNA]</scope>
    <source>
        <strain evidence="5 6">Gsoil 097</strain>
    </source>
</reference>
<dbReference type="AlphaFoldDB" id="A0A3N0CIP1"/>
<dbReference type="SUPFAM" id="SSF51695">
    <property type="entry name" value="PLC-like phosphodiesterases"/>
    <property type="match status" value="1"/>
</dbReference>
<dbReference type="EMBL" id="RJSE01000007">
    <property type="protein sequence ID" value="RNL63310.1"/>
    <property type="molecule type" value="Genomic_DNA"/>
</dbReference>
<dbReference type="CDD" id="cd00037">
    <property type="entry name" value="CLECT"/>
    <property type="match status" value="1"/>
</dbReference>
<dbReference type="PANTHER" id="PTHR35518:SF2">
    <property type="entry name" value="MAINTENANCE OF TELOMERE CAPPING PROTEIN 6"/>
    <property type="match status" value="1"/>
</dbReference>
<keyword evidence="2" id="KW-0812">Transmembrane</keyword>
<dbReference type="GO" id="GO:0006629">
    <property type="term" value="P:lipid metabolic process"/>
    <property type="evidence" value="ECO:0007669"/>
    <property type="project" value="InterPro"/>
</dbReference>
<dbReference type="OrthoDB" id="195526at2"/>
<evidence type="ECO:0000256" key="2">
    <source>
        <dbReference type="ARBA" id="ARBA00022692"/>
    </source>
</evidence>
<evidence type="ECO:0000256" key="3">
    <source>
        <dbReference type="ARBA" id="ARBA00022989"/>
    </source>
</evidence>
<protein>
    <recommendedName>
        <fullName evidence="7">C-type lectin domain-containing protein</fullName>
    </recommendedName>
</protein>
<name>A0A3N0CIP1_9ACTN</name>
<proteinExistence type="predicted"/>
<dbReference type="Proteomes" id="UP000267128">
    <property type="component" value="Unassembled WGS sequence"/>
</dbReference>
<dbReference type="Gene3D" id="3.20.20.190">
    <property type="entry name" value="Phosphatidylinositol (PI) phosphodiesterase"/>
    <property type="match status" value="1"/>
</dbReference>
<sequence length="338" mass="35571">MTQQLDIDVRALELDLHYIPRILGLLGSRAVTVCHGQPPTAYDLGCTTEPTFAKVLPEIATWLNAPGNDDEVVLLYLEDNLKNAAAYASTISTLDQVLKRPNGSSLIYKPDASQKAANGCVPLPTSVSRDDVRASGARVVLVGSCAPGWSGNVFDWNAVHVESGSTSGYRDFPTCDATYGPSVYATKLVRYFEDTTLVSTLLNPTRKPVDPEALTPAKVQAMTNCGVNVFGLDQLLPEDGRIQSTLWSWAPDEPSATGGGCALQGADGRWVAAPCTEVHPAACEDGGTWTVTPPVTFAAAPAACTAIGSTFDVPRAGNQNSALHAVAPAGAWVDQTVG</sequence>
<dbReference type="GO" id="GO:0008081">
    <property type="term" value="F:phosphoric diester hydrolase activity"/>
    <property type="evidence" value="ECO:0007669"/>
    <property type="project" value="InterPro"/>
</dbReference>
<keyword evidence="6" id="KW-1185">Reference proteome</keyword>
<organism evidence="5 6">
    <name type="scientific">Nocardioides marmoriginsengisoli</name>
    <dbReference type="NCBI Taxonomy" id="661483"/>
    <lineage>
        <taxon>Bacteria</taxon>
        <taxon>Bacillati</taxon>
        <taxon>Actinomycetota</taxon>
        <taxon>Actinomycetes</taxon>
        <taxon>Propionibacteriales</taxon>
        <taxon>Nocardioidaceae</taxon>
        <taxon>Nocardioides</taxon>
    </lineage>
</organism>
<comment type="subcellular location">
    <subcellularLocation>
        <location evidence="1">Membrane</location>
    </subcellularLocation>
</comment>
<evidence type="ECO:0000256" key="1">
    <source>
        <dbReference type="ARBA" id="ARBA00004370"/>
    </source>
</evidence>
<dbReference type="PROSITE" id="PS50007">
    <property type="entry name" value="PIPLC_X_DOMAIN"/>
    <property type="match status" value="1"/>
</dbReference>
<dbReference type="GO" id="GO:0016020">
    <property type="term" value="C:membrane"/>
    <property type="evidence" value="ECO:0007669"/>
    <property type="project" value="UniProtKB-SubCell"/>
</dbReference>
<dbReference type="PANTHER" id="PTHR35518">
    <property type="entry name" value="MAINTENANCE OF TELOMOERE CAPPING"/>
    <property type="match status" value="1"/>
</dbReference>
<evidence type="ECO:0000313" key="5">
    <source>
        <dbReference type="EMBL" id="RNL63310.1"/>
    </source>
</evidence>